<feature type="region of interest" description="Disordered" evidence="1">
    <location>
        <begin position="116"/>
        <end position="151"/>
    </location>
</feature>
<dbReference type="EMBL" id="JARWAF010000020">
    <property type="protein sequence ID" value="MDJ1645155.1"/>
    <property type="molecule type" value="Genomic_DNA"/>
</dbReference>
<gene>
    <name evidence="2" type="ORF">P5W92_32805</name>
</gene>
<keyword evidence="3" id="KW-1185">Reference proteome</keyword>
<sequence>MTTTTLPRPSANVTGTCPVCKLIFEACRCTGFDRHHRLVQQLVDDGDQRAATAGRQVPRTVQEMAPGLERQPVLRLVDQPLVFLPTAAARSGADDACVLCGRWLCGGNCFAPAPTPSLHRPPGVTALNDQERKDLSDKVRDANKRSESRPK</sequence>
<protein>
    <submittedName>
        <fullName evidence="2">Uncharacterized protein</fullName>
    </submittedName>
</protein>
<evidence type="ECO:0000313" key="2">
    <source>
        <dbReference type="EMBL" id="MDJ1645155.1"/>
    </source>
</evidence>
<reference evidence="2 3" key="1">
    <citation type="submission" date="2023-04" db="EMBL/GenBank/DDBJ databases">
        <title>A novel species of the genus Streptomyces: Streptomyces pakalii sp. nov. isolated from a Mexican soil jungle.</title>
        <authorList>
            <person name="Chavez-Hernandez M.A."/>
            <person name="Ortiz-Alvarez J."/>
            <person name="Villa-Tanaca L."/>
            <person name="Hernandez-Rodriguez C."/>
        </authorList>
    </citation>
    <scope>NUCLEOTIDE SEQUENCE [LARGE SCALE GENOMIC DNA]</scope>
    <source>
        <strain evidence="2 3">ENCB-J15</strain>
    </source>
</reference>
<evidence type="ECO:0000313" key="3">
    <source>
        <dbReference type="Proteomes" id="UP001237194"/>
    </source>
</evidence>
<accession>A0ABT7DH78</accession>
<comment type="caution">
    <text evidence="2">The sequence shown here is derived from an EMBL/GenBank/DDBJ whole genome shotgun (WGS) entry which is preliminary data.</text>
</comment>
<name>A0ABT7DH78_9ACTN</name>
<organism evidence="2 3">
    <name type="scientific">Streptomyces pakalii</name>
    <dbReference type="NCBI Taxonomy" id="3036494"/>
    <lineage>
        <taxon>Bacteria</taxon>
        <taxon>Bacillati</taxon>
        <taxon>Actinomycetota</taxon>
        <taxon>Actinomycetes</taxon>
        <taxon>Kitasatosporales</taxon>
        <taxon>Streptomycetaceae</taxon>
        <taxon>Streptomyces</taxon>
    </lineage>
</organism>
<evidence type="ECO:0000256" key="1">
    <source>
        <dbReference type="SAM" id="MobiDB-lite"/>
    </source>
</evidence>
<feature type="compositionally biased region" description="Basic and acidic residues" evidence="1">
    <location>
        <begin position="129"/>
        <end position="151"/>
    </location>
</feature>
<dbReference type="Proteomes" id="UP001237194">
    <property type="component" value="Unassembled WGS sequence"/>
</dbReference>
<dbReference type="RefSeq" id="WP_283900928.1">
    <property type="nucleotide sequence ID" value="NZ_JARWAF010000020.1"/>
</dbReference>
<proteinExistence type="predicted"/>